<dbReference type="PROSITE" id="PS00671">
    <property type="entry name" value="D_2_HYDROXYACID_DH_3"/>
    <property type="match status" value="1"/>
</dbReference>
<dbReference type="SUPFAM" id="SSF52283">
    <property type="entry name" value="Formate/glycerate dehydrogenase catalytic domain-like"/>
    <property type="match status" value="1"/>
</dbReference>
<protein>
    <submittedName>
        <fullName evidence="7">D-lactate dehydrogenase</fullName>
        <ecNumber evidence="7">1.1.1.28</ecNumber>
    </submittedName>
</protein>
<dbReference type="PROSITE" id="PS00670">
    <property type="entry name" value="D_2_HYDROXYACID_DH_2"/>
    <property type="match status" value="1"/>
</dbReference>
<evidence type="ECO:0000256" key="2">
    <source>
        <dbReference type="ARBA" id="ARBA00023002"/>
    </source>
</evidence>
<name>A0A449B3P4_9BACT</name>
<dbReference type="InterPro" id="IPR006140">
    <property type="entry name" value="D-isomer_DH_NAD-bd"/>
</dbReference>
<dbReference type="GO" id="GO:0008720">
    <property type="term" value="F:D-lactate dehydrogenase (NAD+) activity"/>
    <property type="evidence" value="ECO:0007669"/>
    <property type="project" value="UniProtKB-EC"/>
</dbReference>
<proteinExistence type="inferred from homology"/>
<evidence type="ECO:0000259" key="5">
    <source>
        <dbReference type="Pfam" id="PF00389"/>
    </source>
</evidence>
<feature type="domain" description="D-isomer specific 2-hydroxyacid dehydrogenase NAD-binding" evidence="6">
    <location>
        <begin position="110"/>
        <end position="304"/>
    </location>
</feature>
<dbReference type="SUPFAM" id="SSF51735">
    <property type="entry name" value="NAD(P)-binding Rossmann-fold domains"/>
    <property type="match status" value="1"/>
</dbReference>
<dbReference type="EMBL" id="LR215037">
    <property type="protein sequence ID" value="VEU75206.1"/>
    <property type="molecule type" value="Genomic_DNA"/>
</dbReference>
<dbReference type="GO" id="GO:0051287">
    <property type="term" value="F:NAD binding"/>
    <property type="evidence" value="ECO:0007669"/>
    <property type="project" value="InterPro"/>
</dbReference>
<keyword evidence="2 4" id="KW-0560">Oxidoreductase</keyword>
<evidence type="ECO:0000313" key="8">
    <source>
        <dbReference type="Proteomes" id="UP000290243"/>
    </source>
</evidence>
<dbReference type="EC" id="1.1.1.28" evidence="7"/>
<dbReference type="PANTHER" id="PTHR43026:SF1">
    <property type="entry name" value="2-HYDROXYACID DEHYDROGENASE HOMOLOG 1-RELATED"/>
    <property type="match status" value="1"/>
</dbReference>
<comment type="similarity">
    <text evidence="1 4">Belongs to the D-isomer specific 2-hydroxyacid dehydrogenase family.</text>
</comment>
<dbReference type="Gene3D" id="3.40.50.720">
    <property type="entry name" value="NAD(P)-binding Rossmann-like Domain"/>
    <property type="match status" value="2"/>
</dbReference>
<evidence type="ECO:0000259" key="6">
    <source>
        <dbReference type="Pfam" id="PF02826"/>
    </source>
</evidence>
<organism evidence="7 8">
    <name type="scientific">Mycoplasmopsis maculosa</name>
    <dbReference type="NCBI Taxonomy" id="114885"/>
    <lineage>
        <taxon>Bacteria</taxon>
        <taxon>Bacillati</taxon>
        <taxon>Mycoplasmatota</taxon>
        <taxon>Mycoplasmoidales</taxon>
        <taxon>Metamycoplasmataceae</taxon>
        <taxon>Mycoplasmopsis</taxon>
    </lineage>
</organism>
<evidence type="ECO:0000256" key="4">
    <source>
        <dbReference type="RuleBase" id="RU003719"/>
    </source>
</evidence>
<dbReference type="InterPro" id="IPR029753">
    <property type="entry name" value="D-isomer_DH_CS"/>
</dbReference>
<dbReference type="AlphaFoldDB" id="A0A449B3P4"/>
<dbReference type="OrthoDB" id="9805416at2"/>
<dbReference type="Pfam" id="PF02826">
    <property type="entry name" value="2-Hacid_dh_C"/>
    <property type="match status" value="1"/>
</dbReference>
<accession>A0A449B3P4</accession>
<dbReference type="RefSeq" id="WP_129646115.1">
    <property type="nucleotide sequence ID" value="NZ_LR215037.1"/>
</dbReference>
<dbReference type="CDD" id="cd12183">
    <property type="entry name" value="LDH_like_2"/>
    <property type="match status" value="1"/>
</dbReference>
<evidence type="ECO:0000256" key="3">
    <source>
        <dbReference type="ARBA" id="ARBA00023027"/>
    </source>
</evidence>
<dbReference type="InterPro" id="IPR029752">
    <property type="entry name" value="D-isomer_DH_CS1"/>
</dbReference>
<dbReference type="InterPro" id="IPR006139">
    <property type="entry name" value="D-isomer_2_OHA_DH_cat_dom"/>
</dbReference>
<gene>
    <name evidence="7" type="primary">ldhA</name>
    <name evidence="7" type="ORF">NCTC10168_00122</name>
</gene>
<dbReference type="InterPro" id="IPR036291">
    <property type="entry name" value="NAD(P)-bd_dom_sf"/>
</dbReference>
<reference evidence="7 8" key="1">
    <citation type="submission" date="2019-01" db="EMBL/GenBank/DDBJ databases">
        <authorList>
            <consortium name="Pathogen Informatics"/>
        </authorList>
    </citation>
    <scope>NUCLEOTIDE SEQUENCE [LARGE SCALE GENOMIC DNA]</scope>
    <source>
        <strain evidence="7 8">NCTC10168</strain>
    </source>
</reference>
<evidence type="ECO:0000313" key="7">
    <source>
        <dbReference type="EMBL" id="VEU75206.1"/>
    </source>
</evidence>
<feature type="domain" description="D-isomer specific 2-hydroxyacid dehydrogenase catalytic" evidence="5">
    <location>
        <begin position="4"/>
        <end position="328"/>
    </location>
</feature>
<dbReference type="InterPro" id="IPR058205">
    <property type="entry name" value="D-LDH-like"/>
</dbReference>
<keyword evidence="3" id="KW-0520">NAD</keyword>
<sequence length="345" mass="38532">MKIAFFDAKSYDKKYFDLVNKGEHEIVYFEENLNINNVNLAEGFDAVCCFVNTFGDKYILELLSQLGVKVWLQRSMGYNKVDLFAAKELGINVFRVPNYSAESVSEFAVTLLMTLNRNVNKAIERVKQYNFNLDGLDGKSIIGSTVGVIGAGKIGQGFIRALKGMGARVLVYDAYSEQNLPNLAIELGFEYAPFTKILRESDFISLHAPSLPSTKYIIDKDAVNLMKKDVVIVNTARGDLVDIKAILYGLENNIIRGFGADVLDREEGRFYEDISKNAFEYKQQDPEWQKLIEDNRVIITSHQAFLTDVALGQIAKITLSNASNAENGNFEGALTLLDDGRVLNG</sequence>
<dbReference type="PANTHER" id="PTHR43026">
    <property type="entry name" value="2-HYDROXYACID DEHYDROGENASE HOMOLOG 1-RELATED"/>
    <property type="match status" value="1"/>
</dbReference>
<dbReference type="Proteomes" id="UP000290243">
    <property type="component" value="Chromosome"/>
</dbReference>
<dbReference type="KEGG" id="mmau:NCTC10168_00122"/>
<dbReference type="PROSITE" id="PS00065">
    <property type="entry name" value="D_2_HYDROXYACID_DH_1"/>
    <property type="match status" value="1"/>
</dbReference>
<dbReference type="Pfam" id="PF00389">
    <property type="entry name" value="2-Hacid_dh"/>
    <property type="match status" value="1"/>
</dbReference>
<keyword evidence="8" id="KW-1185">Reference proteome</keyword>
<evidence type="ECO:0000256" key="1">
    <source>
        <dbReference type="ARBA" id="ARBA00005854"/>
    </source>
</evidence>